<dbReference type="EMBL" id="CP097507">
    <property type="protein sequence ID" value="URE05356.1"/>
    <property type="molecule type" value="Genomic_DNA"/>
</dbReference>
<feature type="non-terminal residue" evidence="1">
    <location>
        <position position="75"/>
    </location>
</feature>
<dbReference type="Proteomes" id="UP001055439">
    <property type="component" value="Chromosome 5"/>
</dbReference>
<dbReference type="AlphaFoldDB" id="A0A9E7FYA8"/>
<organism evidence="1 2">
    <name type="scientific">Musa troglodytarum</name>
    <name type="common">fe'i banana</name>
    <dbReference type="NCBI Taxonomy" id="320322"/>
    <lineage>
        <taxon>Eukaryota</taxon>
        <taxon>Viridiplantae</taxon>
        <taxon>Streptophyta</taxon>
        <taxon>Embryophyta</taxon>
        <taxon>Tracheophyta</taxon>
        <taxon>Spermatophyta</taxon>
        <taxon>Magnoliopsida</taxon>
        <taxon>Liliopsida</taxon>
        <taxon>Zingiberales</taxon>
        <taxon>Musaceae</taxon>
        <taxon>Musa</taxon>
    </lineage>
</organism>
<reference evidence="1" key="1">
    <citation type="submission" date="2022-05" db="EMBL/GenBank/DDBJ databases">
        <title>The Musa troglodytarum L. genome provides insights into the mechanism of non-climacteric behaviour and enrichment of carotenoids.</title>
        <authorList>
            <person name="Wang J."/>
        </authorList>
    </citation>
    <scope>NUCLEOTIDE SEQUENCE</scope>
    <source>
        <tissue evidence="1">Leaf</tissue>
    </source>
</reference>
<accession>A0A9E7FYA8</accession>
<name>A0A9E7FYA8_9LILI</name>
<evidence type="ECO:0000313" key="1">
    <source>
        <dbReference type="EMBL" id="URE05356.1"/>
    </source>
</evidence>
<sequence length="75" mass="8255">MPGRFISSFRSGGNSFHKNQVLGLRETVCCSRGSPGMGVYCGMREALDDGTLQVHASTIQLFENQTECMFEFASE</sequence>
<proteinExistence type="predicted"/>
<protein>
    <submittedName>
        <fullName evidence="1">Uncharacterized protein</fullName>
    </submittedName>
</protein>
<keyword evidence="2" id="KW-1185">Reference proteome</keyword>
<evidence type="ECO:0000313" key="2">
    <source>
        <dbReference type="Proteomes" id="UP001055439"/>
    </source>
</evidence>
<gene>
    <name evidence="1" type="ORF">MUK42_30576</name>
</gene>